<keyword evidence="3 5" id="KW-0238">DNA-binding</keyword>
<dbReference type="GO" id="GO:0003677">
    <property type="term" value="F:DNA binding"/>
    <property type="evidence" value="ECO:0007669"/>
    <property type="project" value="UniProtKB-UniRule"/>
</dbReference>
<dbReference type="InterPro" id="IPR013762">
    <property type="entry name" value="Integrase-like_cat_sf"/>
</dbReference>
<evidence type="ECO:0000256" key="5">
    <source>
        <dbReference type="PROSITE-ProRule" id="PRU01248"/>
    </source>
</evidence>
<dbReference type="CDD" id="cd00801">
    <property type="entry name" value="INT_P4_C"/>
    <property type="match status" value="1"/>
</dbReference>
<evidence type="ECO:0000256" key="4">
    <source>
        <dbReference type="ARBA" id="ARBA00023172"/>
    </source>
</evidence>
<feature type="domain" description="Core-binding (CB)" evidence="7">
    <location>
        <begin position="98"/>
        <end position="179"/>
    </location>
</feature>
<dbReference type="PROSITE" id="PS51898">
    <property type="entry name" value="TYR_RECOMBINASE"/>
    <property type="match status" value="1"/>
</dbReference>
<proteinExistence type="inferred from homology"/>
<dbReference type="InterPro" id="IPR011010">
    <property type="entry name" value="DNA_brk_join_enz"/>
</dbReference>
<keyword evidence="2" id="KW-0229">DNA integration</keyword>
<evidence type="ECO:0000313" key="8">
    <source>
        <dbReference type="EMBL" id="QFZ84779.1"/>
    </source>
</evidence>
<evidence type="ECO:0000256" key="1">
    <source>
        <dbReference type="ARBA" id="ARBA00008857"/>
    </source>
</evidence>
<dbReference type="SUPFAM" id="SSF56349">
    <property type="entry name" value="DNA breaking-rejoining enzymes"/>
    <property type="match status" value="1"/>
</dbReference>
<dbReference type="Gene3D" id="3.30.160.390">
    <property type="entry name" value="Integrase, DNA-binding domain"/>
    <property type="match status" value="1"/>
</dbReference>
<dbReference type="InterPro" id="IPR002104">
    <property type="entry name" value="Integrase_catalytic"/>
</dbReference>
<evidence type="ECO:0000259" key="7">
    <source>
        <dbReference type="PROSITE" id="PS51900"/>
    </source>
</evidence>
<dbReference type="GO" id="GO:0015074">
    <property type="term" value="P:DNA integration"/>
    <property type="evidence" value="ECO:0007669"/>
    <property type="project" value="UniProtKB-KW"/>
</dbReference>
<dbReference type="PROSITE" id="PS51900">
    <property type="entry name" value="CB"/>
    <property type="match status" value="1"/>
</dbReference>
<dbReference type="InterPro" id="IPR025166">
    <property type="entry name" value="Integrase_DNA_bind_dom"/>
</dbReference>
<evidence type="ECO:0000313" key="9">
    <source>
        <dbReference type="Proteomes" id="UP000326780"/>
    </source>
</evidence>
<dbReference type="InterPro" id="IPR038488">
    <property type="entry name" value="Integrase_DNA-bd_sf"/>
</dbReference>
<comment type="similarity">
    <text evidence="1">Belongs to the 'phage' integrase family.</text>
</comment>
<dbReference type="Pfam" id="PF00589">
    <property type="entry name" value="Phage_integrase"/>
    <property type="match status" value="1"/>
</dbReference>
<dbReference type="PANTHER" id="PTHR30629:SF2">
    <property type="entry name" value="PROPHAGE INTEGRASE INTS-RELATED"/>
    <property type="match status" value="1"/>
</dbReference>
<evidence type="ECO:0000259" key="6">
    <source>
        <dbReference type="PROSITE" id="PS51898"/>
    </source>
</evidence>
<dbReference type="Gene3D" id="1.10.150.130">
    <property type="match status" value="1"/>
</dbReference>
<feature type="domain" description="Tyr recombinase" evidence="6">
    <location>
        <begin position="204"/>
        <end position="381"/>
    </location>
</feature>
<dbReference type="PANTHER" id="PTHR30629">
    <property type="entry name" value="PROPHAGE INTEGRASE"/>
    <property type="match status" value="1"/>
</dbReference>
<dbReference type="InterPro" id="IPR053876">
    <property type="entry name" value="Phage_int_M"/>
</dbReference>
<evidence type="ECO:0000256" key="2">
    <source>
        <dbReference type="ARBA" id="ARBA00022908"/>
    </source>
</evidence>
<dbReference type="Pfam" id="PF13356">
    <property type="entry name" value="Arm-DNA-bind_3"/>
    <property type="match status" value="1"/>
</dbReference>
<dbReference type="InterPro" id="IPR050808">
    <property type="entry name" value="Phage_Integrase"/>
</dbReference>
<dbReference type="Proteomes" id="UP000326780">
    <property type="component" value="Chromosome"/>
</dbReference>
<accession>A0A5Q0M5K7</accession>
<reference evidence="8 9" key="1">
    <citation type="submission" date="2019-10" db="EMBL/GenBank/DDBJ databases">
        <title>Complete genome sequence of Variovorax paradoxus 5C-2.</title>
        <authorList>
            <person name="Gogoleva N.E."/>
            <person name="Balkin A.S."/>
        </authorList>
    </citation>
    <scope>NUCLEOTIDE SEQUENCE [LARGE SCALE GENOMIC DNA]</scope>
    <source>
        <strain evidence="8 9">5C-2</strain>
    </source>
</reference>
<dbReference type="GO" id="GO:0006310">
    <property type="term" value="P:DNA recombination"/>
    <property type="evidence" value="ECO:0007669"/>
    <property type="project" value="UniProtKB-KW"/>
</dbReference>
<dbReference type="InterPro" id="IPR010998">
    <property type="entry name" value="Integrase_recombinase_N"/>
</dbReference>
<gene>
    <name evidence="8" type="ORF">GFK26_19420</name>
</gene>
<dbReference type="Gene3D" id="1.10.443.10">
    <property type="entry name" value="Intergrase catalytic core"/>
    <property type="match status" value="1"/>
</dbReference>
<keyword evidence="4" id="KW-0233">DNA recombination</keyword>
<dbReference type="InterPro" id="IPR044068">
    <property type="entry name" value="CB"/>
</dbReference>
<dbReference type="EMBL" id="CP045644">
    <property type="protein sequence ID" value="QFZ84779.1"/>
    <property type="molecule type" value="Genomic_DNA"/>
</dbReference>
<protein>
    <submittedName>
        <fullName evidence="8">Tyrosine-type recombinase/integrase</fullName>
    </submittedName>
</protein>
<evidence type="ECO:0000256" key="3">
    <source>
        <dbReference type="ARBA" id="ARBA00023125"/>
    </source>
</evidence>
<dbReference type="Pfam" id="PF22022">
    <property type="entry name" value="Phage_int_M"/>
    <property type="match status" value="1"/>
</dbReference>
<organism evidence="8 9">
    <name type="scientific">Variovorax paradoxus</name>
    <dbReference type="NCBI Taxonomy" id="34073"/>
    <lineage>
        <taxon>Bacteria</taxon>
        <taxon>Pseudomonadati</taxon>
        <taxon>Pseudomonadota</taxon>
        <taxon>Betaproteobacteria</taxon>
        <taxon>Burkholderiales</taxon>
        <taxon>Comamonadaceae</taxon>
        <taxon>Variovorax</taxon>
    </lineage>
</organism>
<dbReference type="AlphaFoldDB" id="A0A5Q0M5K7"/>
<sequence length="403" mass="44820">MALSDTAVRKAKPEAKPYNLADAAGLYLQVTPAGGKLWRWNYRHEGKQKTMAFGSYPDVPLADAREAHQTARKLKATGVDPMAQRKTEKVASRIAAENSFKSVAEQWQAQWKPTKSERHALSVWRRLEIDVFPAIGSRPVSEVKPAELVAMLKKIAERGALDIAKRCLQMSGQVFRYAVAHGLAERNPVADIKPSDVLPSRKTKNFARVGADELPDLLRKIEGYGGAAITRLAVKLLAYTFVRTGELIGASWDEFDLDGAVWRIPKERMKMETPHIVPLSKQAVEVLRTLHLITGHGVLLFPGERDHEKPMSNNTILGALKRMGYAGQMTGHGFRGVASTELHEMGFEDAHIEVQLSHLKRNRVAGAYDHSKYLKPRAAMMQAWADHLDQLRQGAKILAFKAA</sequence>
<dbReference type="RefSeq" id="WP_153283401.1">
    <property type="nucleotide sequence ID" value="NZ_CP045644.1"/>
</dbReference>
<name>A0A5Q0M5K7_VARPD</name>